<proteinExistence type="predicted"/>
<keyword evidence="2" id="KW-1185">Reference proteome</keyword>
<dbReference type="EMBL" id="GL636505">
    <property type="protein sequence ID" value="EFW14591.1"/>
    <property type="molecule type" value="Genomic_DNA"/>
</dbReference>
<evidence type="ECO:0000313" key="2">
    <source>
        <dbReference type="Proteomes" id="UP000002497"/>
    </source>
</evidence>
<protein>
    <submittedName>
        <fullName evidence="1">Predicted protein</fullName>
    </submittedName>
</protein>
<dbReference type="Proteomes" id="UP000002497">
    <property type="component" value="Unassembled WGS sequence"/>
</dbReference>
<reference evidence="2" key="2">
    <citation type="submission" date="2010-03" db="EMBL/GenBank/DDBJ databases">
        <title>The genome sequence of Coccidioides posadasii strain Silveira.</title>
        <authorList>
            <consortium name="The Broad Institute Genome Sequencing Center for Infectious Disease"/>
            <person name="Neafsey D."/>
            <person name="Orbach M."/>
            <person name="Henn M.R."/>
            <person name="Cole G.T."/>
            <person name="Galgiani J."/>
            <person name="Gardner M.J."/>
            <person name="Kirkland T.N."/>
            <person name="Taylor J.W."/>
            <person name="Young S.K."/>
            <person name="Zeng Q."/>
            <person name="Koehrsen M."/>
            <person name="Alvarado L."/>
            <person name="Berlin A."/>
            <person name="Borenstein D."/>
            <person name="Chapman S.B."/>
            <person name="Chen Z."/>
            <person name="Engels R."/>
            <person name="Freedman E."/>
            <person name="Gellesch M."/>
            <person name="Goldberg J."/>
            <person name="Griggs A."/>
            <person name="Gujja S."/>
            <person name="Heilman E."/>
            <person name="Heiman D."/>
            <person name="Howarth C."/>
            <person name="Jen D."/>
            <person name="Larson L."/>
            <person name="Mehta T."/>
            <person name="Neiman D."/>
            <person name="Park D."/>
            <person name="Pearson M."/>
            <person name="Richards J."/>
            <person name="Roberts A."/>
            <person name="Saif S."/>
            <person name="Shea T."/>
            <person name="Shenoy N."/>
            <person name="Sisk P."/>
            <person name="Stolte C."/>
            <person name="Sykes S."/>
            <person name="Walk T."/>
            <person name="White J."/>
            <person name="Yandava C."/>
            <person name="Haas B."/>
            <person name="Nusbaum C."/>
            <person name="Birren B."/>
        </authorList>
    </citation>
    <scope>NUCLEOTIDE SEQUENCE [LARGE SCALE GENOMIC DNA]</scope>
    <source>
        <strain evidence="2">RMSCC 757 / Silveira</strain>
    </source>
</reference>
<dbReference type="HOGENOM" id="CLU_2061293_0_0_1"/>
<sequence length="119" mass="12682">MSSHLIHPTGAMAMAMATMAAKIQSGQKLPRKSSASPSRLLSHAVLIRQIQKKLGPSLTCRSKVRIPVAQGTHAFVDAASPPCRPAPPSLIPIPYIRGKMRASTTSDNNSCPVDGCRRI</sequence>
<organism evidence="2">
    <name type="scientific">Coccidioides posadasii (strain RMSCC 757 / Silveira)</name>
    <name type="common">Valley fever fungus</name>
    <dbReference type="NCBI Taxonomy" id="443226"/>
    <lineage>
        <taxon>Eukaryota</taxon>
        <taxon>Fungi</taxon>
        <taxon>Dikarya</taxon>
        <taxon>Ascomycota</taxon>
        <taxon>Pezizomycotina</taxon>
        <taxon>Eurotiomycetes</taxon>
        <taxon>Eurotiomycetidae</taxon>
        <taxon>Onygenales</taxon>
        <taxon>Onygenaceae</taxon>
        <taxon>Coccidioides</taxon>
    </lineage>
</organism>
<name>E9DGA0_COCPS</name>
<dbReference type="VEuPathDB" id="FungiDB:CPSG_08849"/>
<accession>E9DGA0</accession>
<gene>
    <name evidence="1" type="ORF">CPSG_08849</name>
</gene>
<dbReference type="AlphaFoldDB" id="E9DGA0"/>
<evidence type="ECO:0000313" key="1">
    <source>
        <dbReference type="EMBL" id="EFW14591.1"/>
    </source>
</evidence>
<reference evidence="2" key="1">
    <citation type="journal article" date="2010" name="Genome Res.">
        <title>Population genomic sequencing of Coccidioides fungi reveals recent hybridization and transposon control.</title>
        <authorList>
            <person name="Neafsey D.E."/>
            <person name="Barker B.M."/>
            <person name="Sharpton T.J."/>
            <person name="Stajich J.E."/>
            <person name="Park D.J."/>
            <person name="Whiston E."/>
            <person name="Hung C.-Y."/>
            <person name="McMahan C."/>
            <person name="White J."/>
            <person name="Sykes S."/>
            <person name="Heiman D."/>
            <person name="Young S."/>
            <person name="Zeng Q."/>
            <person name="Abouelleil A."/>
            <person name="Aftuck L."/>
            <person name="Bessette D."/>
            <person name="Brown A."/>
            <person name="FitzGerald M."/>
            <person name="Lui A."/>
            <person name="Macdonald J.P."/>
            <person name="Priest M."/>
            <person name="Orbach M.J."/>
            <person name="Galgiani J.N."/>
            <person name="Kirkland T.N."/>
            <person name="Cole G.T."/>
            <person name="Birren B.W."/>
            <person name="Henn M.R."/>
            <person name="Taylor J.W."/>
            <person name="Rounsley S.D."/>
        </authorList>
    </citation>
    <scope>NUCLEOTIDE SEQUENCE [LARGE SCALE GENOMIC DNA]</scope>
    <source>
        <strain evidence="2">RMSCC 757 / Silveira</strain>
    </source>
</reference>